<comment type="caution">
    <text evidence="1">The sequence shown here is derived from an EMBL/GenBank/DDBJ whole genome shotgun (WGS) entry which is preliminary data.</text>
</comment>
<dbReference type="SUPFAM" id="SSF52317">
    <property type="entry name" value="Class I glutamine amidotransferase-like"/>
    <property type="match status" value="1"/>
</dbReference>
<dbReference type="EMBL" id="BNJR01000007">
    <property type="protein sequence ID" value="GHP13250.1"/>
    <property type="molecule type" value="Genomic_DNA"/>
</dbReference>
<dbReference type="Gene3D" id="3.40.50.880">
    <property type="match status" value="1"/>
</dbReference>
<keyword evidence="2" id="KW-1185">Reference proteome</keyword>
<reference evidence="1 2" key="1">
    <citation type="journal article" date="2021" name="Int. J. Syst. Evol. Microbiol.">
        <title>Lentilactobacillus fungorum sp. nov., isolated from spent mushroom substrates.</title>
        <authorList>
            <person name="Tohno M."/>
            <person name="Tanizawa Y."/>
            <person name="Kojima Y."/>
            <person name="Sakamoto M."/>
            <person name="Ohkuma M."/>
            <person name="Kobayashi H."/>
        </authorList>
    </citation>
    <scope>NUCLEOTIDE SEQUENCE [LARGE SCALE GENOMIC DNA]</scope>
    <source>
        <strain evidence="1 2">YK48G</strain>
    </source>
</reference>
<evidence type="ECO:0000313" key="2">
    <source>
        <dbReference type="Proteomes" id="UP000604765"/>
    </source>
</evidence>
<dbReference type="InterPro" id="IPR011697">
    <property type="entry name" value="Peptidase_C26"/>
</dbReference>
<evidence type="ECO:0008006" key="3">
    <source>
        <dbReference type="Google" id="ProtNLM"/>
    </source>
</evidence>
<name>A0ABQ3VWH7_9LACO</name>
<protein>
    <recommendedName>
        <fullName evidence="3">Glutamine amidotransferase</fullName>
    </recommendedName>
</protein>
<dbReference type="Proteomes" id="UP000604765">
    <property type="component" value="Unassembled WGS sequence"/>
</dbReference>
<sequence>MGFFETASTIITAAGGLALPIPTRHPELMANYLNFCDGLILQGGPDVAPRFYGEEPLPKLGDTDALLDESEIQLVQLAIHNQIPMLGYCRGMHH</sequence>
<accession>A0ABQ3VWH7</accession>
<dbReference type="InterPro" id="IPR029062">
    <property type="entry name" value="Class_I_gatase-like"/>
</dbReference>
<proteinExistence type="predicted"/>
<dbReference type="PROSITE" id="PS51273">
    <property type="entry name" value="GATASE_TYPE_1"/>
    <property type="match status" value="1"/>
</dbReference>
<evidence type="ECO:0000313" key="1">
    <source>
        <dbReference type="EMBL" id="GHP13250.1"/>
    </source>
</evidence>
<gene>
    <name evidence="1" type="ORF">YK48G_06750</name>
</gene>
<organism evidence="1 2">
    <name type="scientific">Lentilactobacillus fungorum</name>
    <dbReference type="NCBI Taxonomy" id="2201250"/>
    <lineage>
        <taxon>Bacteria</taxon>
        <taxon>Bacillati</taxon>
        <taxon>Bacillota</taxon>
        <taxon>Bacilli</taxon>
        <taxon>Lactobacillales</taxon>
        <taxon>Lactobacillaceae</taxon>
        <taxon>Lentilactobacillus</taxon>
    </lineage>
</organism>
<dbReference type="Pfam" id="PF07722">
    <property type="entry name" value="Peptidase_C26"/>
    <property type="match status" value="1"/>
</dbReference>